<dbReference type="STRING" id="927083.DB32_004051"/>
<keyword evidence="4" id="KW-1185">Reference proteome</keyword>
<dbReference type="AlphaFoldDB" id="A0A0F6W494"/>
<evidence type="ECO:0000313" key="3">
    <source>
        <dbReference type="EMBL" id="AKF06902.1"/>
    </source>
</evidence>
<dbReference type="Proteomes" id="UP000034883">
    <property type="component" value="Chromosome"/>
</dbReference>
<feature type="region of interest" description="Disordered" evidence="2">
    <location>
        <begin position="304"/>
        <end position="344"/>
    </location>
</feature>
<sequence>MRGLTAAKSLQRGISVLAIAGALLGVVPSGCATVATHDEYASYRGVRQARERNDRLAALERYATNYPGGLWIEEVRAERAQHEEAIWTEGNSTREGLQFYLSVYPDGSHVEAAQQRLAALGTVQERREVEQEHVEEVQQEQRAVAAEERRLWVTRAVTFWTRTLLGIRNFGQPISAVARANPDFSQAFGQAPAPVCNPQGCLKHYHASYVIPVPGATRIDREMHVFLRLHLDRGRVQRVEVLLPNKGFSRWYELENRTLVTDEDPSQRMAAIEWAMQRLEPVIAEVATGARAIDVVPEPIAPISQAAQAASTRAEESDTEVPGQPQPAQPQQQAPQAGGEQPAADGSIDQLLEQAVGGGAQGEQPQALPEEPPPDTSALVLPIGLRGLQRGNVRMVVFAAGDEDYAEAYDGFYIELARD</sequence>
<name>A0A0F6W494_9BACT</name>
<dbReference type="EMBL" id="CP011125">
    <property type="protein sequence ID" value="AKF06902.1"/>
    <property type="molecule type" value="Genomic_DNA"/>
</dbReference>
<evidence type="ECO:0000313" key="4">
    <source>
        <dbReference type="Proteomes" id="UP000034883"/>
    </source>
</evidence>
<proteinExistence type="predicted"/>
<feature type="compositionally biased region" description="Low complexity" evidence="2">
    <location>
        <begin position="329"/>
        <end position="344"/>
    </location>
</feature>
<dbReference type="KEGG" id="samy:DB32_004051"/>
<protein>
    <submittedName>
        <fullName evidence="3">Uncharacterized protein</fullName>
    </submittedName>
</protein>
<organism evidence="3 4">
    <name type="scientific">Sandaracinus amylolyticus</name>
    <dbReference type="NCBI Taxonomy" id="927083"/>
    <lineage>
        <taxon>Bacteria</taxon>
        <taxon>Pseudomonadati</taxon>
        <taxon>Myxococcota</taxon>
        <taxon>Polyangia</taxon>
        <taxon>Polyangiales</taxon>
        <taxon>Sandaracinaceae</taxon>
        <taxon>Sandaracinus</taxon>
    </lineage>
</organism>
<evidence type="ECO:0000256" key="2">
    <source>
        <dbReference type="SAM" id="MobiDB-lite"/>
    </source>
</evidence>
<gene>
    <name evidence="3" type="ORF">DB32_004051</name>
</gene>
<feature type="coiled-coil region" evidence="1">
    <location>
        <begin position="120"/>
        <end position="150"/>
    </location>
</feature>
<keyword evidence="1" id="KW-0175">Coiled coil</keyword>
<feature type="region of interest" description="Disordered" evidence="2">
    <location>
        <begin position="357"/>
        <end position="378"/>
    </location>
</feature>
<evidence type="ECO:0000256" key="1">
    <source>
        <dbReference type="SAM" id="Coils"/>
    </source>
</evidence>
<accession>A0A0F6W494</accession>
<reference evidence="3 4" key="1">
    <citation type="submission" date="2015-03" db="EMBL/GenBank/DDBJ databases">
        <title>Genome assembly of Sandaracinus amylolyticus DSM 53668.</title>
        <authorList>
            <person name="Sharma G."/>
            <person name="Subramanian S."/>
        </authorList>
    </citation>
    <scope>NUCLEOTIDE SEQUENCE [LARGE SCALE GENOMIC DNA]</scope>
    <source>
        <strain evidence="3 4">DSM 53668</strain>
    </source>
</reference>